<dbReference type="InterPro" id="IPR001633">
    <property type="entry name" value="EAL_dom"/>
</dbReference>
<feature type="domain" description="PAS" evidence="2">
    <location>
        <begin position="403"/>
        <end position="454"/>
    </location>
</feature>
<keyword evidence="1" id="KW-1133">Transmembrane helix</keyword>
<evidence type="ECO:0000259" key="2">
    <source>
        <dbReference type="PROSITE" id="PS50112"/>
    </source>
</evidence>
<dbReference type="Gene3D" id="3.30.450.20">
    <property type="entry name" value="PAS domain"/>
    <property type="match status" value="3"/>
</dbReference>
<feature type="domain" description="EAL" evidence="4">
    <location>
        <begin position="671"/>
        <end position="910"/>
    </location>
</feature>
<keyword evidence="1" id="KW-0472">Membrane</keyword>
<dbReference type="SMART" id="SM00052">
    <property type="entry name" value="EAL"/>
    <property type="match status" value="1"/>
</dbReference>
<dbReference type="Pfam" id="PF00563">
    <property type="entry name" value="EAL"/>
    <property type="match status" value="1"/>
</dbReference>
<dbReference type="PANTHER" id="PTHR33121">
    <property type="entry name" value="CYCLIC DI-GMP PHOSPHODIESTERASE PDEF"/>
    <property type="match status" value="1"/>
</dbReference>
<evidence type="ECO:0000259" key="4">
    <source>
        <dbReference type="PROSITE" id="PS50883"/>
    </source>
</evidence>
<evidence type="ECO:0000313" key="6">
    <source>
        <dbReference type="EMBL" id="RXK07356.1"/>
    </source>
</evidence>
<dbReference type="PROSITE" id="PS50113">
    <property type="entry name" value="PAC"/>
    <property type="match status" value="1"/>
</dbReference>
<comment type="caution">
    <text evidence="6">The sequence shown here is derived from an EMBL/GenBank/DDBJ whole genome shotgun (WGS) entry which is preliminary data.</text>
</comment>
<dbReference type="InterPro" id="IPR000014">
    <property type="entry name" value="PAS"/>
</dbReference>
<dbReference type="CDD" id="cd01949">
    <property type="entry name" value="GGDEF"/>
    <property type="match status" value="1"/>
</dbReference>
<dbReference type="PROSITE" id="PS50883">
    <property type="entry name" value="EAL"/>
    <property type="match status" value="1"/>
</dbReference>
<dbReference type="SMART" id="SM00086">
    <property type="entry name" value="PAC"/>
    <property type="match status" value="1"/>
</dbReference>
<evidence type="ECO:0000259" key="3">
    <source>
        <dbReference type="PROSITE" id="PS50113"/>
    </source>
</evidence>
<dbReference type="NCBIfam" id="TIGR00229">
    <property type="entry name" value="sensory_box"/>
    <property type="match status" value="1"/>
</dbReference>
<dbReference type="SMART" id="SM00267">
    <property type="entry name" value="GGDEF"/>
    <property type="match status" value="1"/>
</dbReference>
<dbReference type="NCBIfam" id="TIGR00254">
    <property type="entry name" value="GGDEF"/>
    <property type="match status" value="1"/>
</dbReference>
<accession>A0A4Q1AWX4</accession>
<dbReference type="RefSeq" id="WP_129086251.1">
    <property type="nucleotide sequence ID" value="NZ_CP053836.1"/>
</dbReference>
<name>A0A4Q1AWX4_9BACT</name>
<dbReference type="InterPro" id="IPR001610">
    <property type="entry name" value="PAC"/>
</dbReference>
<dbReference type="InterPro" id="IPR035965">
    <property type="entry name" value="PAS-like_dom_sf"/>
</dbReference>
<reference evidence="6 7" key="1">
    <citation type="submission" date="2017-10" db="EMBL/GenBank/DDBJ databases">
        <title>Genomics of the genus Arcobacter.</title>
        <authorList>
            <person name="Perez-Cataluna A."/>
            <person name="Figueras M.J."/>
        </authorList>
    </citation>
    <scope>NUCLEOTIDE SEQUENCE [LARGE SCALE GENOMIC DNA]</scope>
    <source>
        <strain evidence="6 7">CECT 8441</strain>
    </source>
</reference>
<sequence length="910" mass="106966">MKFSLSKINFLNLICTILVFSIVTAFFIFKFVDDFYNSRMDDFEKRYIEKNKILIKNEVERSIQRAEILKDLEYENNKNKLEEKIDFVQKVLDNKYINTKTAEEFVKSYKKELDLYKWDNDTGYIYIFNDKGKVLYHGYNETLLSKNIFKIAKNNPELDSFLSETLKKDENYGSYKWQMPNINNNQLFKKYVYIKKYQRLKIFIAAGVYKKEMDKKLIDVYINELKKDRFGESDYGYFWVQNTEAKVVMHPQSPELIGKDFDFFKEYTESYNFVSEISKKALENGSGYITYKWKRVDKNGELDEKTSYYRLIKDWNIIVGSGFYLGELKSLLSNEKKQLKRLINIYVVNTLTILAILTIISIIIGIYVHHNIKNIEDERIENYNMLKQYKLILDETSVVSKSDTKGIITYVNDNFEKVSGYDKSNILGKSYSVIKHPENPKRLFKELWEIISRGKIWKGIIKNLTKDGATYYNKTTIVPIKDSNDQIIEYISSSIDVTELIENKTKLNDLFRNDPLTGLRNRVSLISHLARNENALLALINIDRFKEVNDSFNQNVGDMVIKELSNRLFDFFSYNKYKIYRVQADIFAIHLIDNDNKKFIQKIEKFMDTVGKKPYKIEDKNFILTYTCGVAASNNNLFTYAEVALSEAKKKKVRIKEYDNSMKSIEGFRNNLLWVERLHLALAENRIIAHYQPIYNYKTGKIEKYEALMRLVENGKIIYPNEYLSIAKKTRLYPELTYKMVEKVISKFSLIDKEFSINLSVEDLMNEELMSYLYDFAEQKEVFSKMVLEIVESEEIEDSTSIATLLKRFKDRGCKIAIDDFGSGYSNYDYLIKLQADYIKIDGSIIKHILEDEKTQTLVKSIVSFAKKSNIKVIAEFVSSKELDELLKELDIDYAQGFYHGKPMEELVEA</sequence>
<keyword evidence="1" id="KW-0812">Transmembrane</keyword>
<dbReference type="InterPro" id="IPR004010">
    <property type="entry name" value="Double_Cache_2"/>
</dbReference>
<dbReference type="CDD" id="cd01948">
    <property type="entry name" value="EAL"/>
    <property type="match status" value="1"/>
</dbReference>
<dbReference type="Proteomes" id="UP000289758">
    <property type="component" value="Unassembled WGS sequence"/>
</dbReference>
<dbReference type="PROSITE" id="PS50112">
    <property type="entry name" value="PAS"/>
    <property type="match status" value="1"/>
</dbReference>
<dbReference type="AlphaFoldDB" id="A0A4Q1AWX4"/>
<dbReference type="GO" id="GO:0071111">
    <property type="term" value="F:cyclic-guanylate-specific phosphodiesterase activity"/>
    <property type="evidence" value="ECO:0007669"/>
    <property type="project" value="InterPro"/>
</dbReference>
<dbReference type="PROSITE" id="PS50887">
    <property type="entry name" value="GGDEF"/>
    <property type="match status" value="1"/>
</dbReference>
<dbReference type="OrthoDB" id="9790732at2"/>
<gene>
    <name evidence="6" type="ORF">CRV07_02515</name>
</gene>
<feature type="transmembrane region" description="Helical" evidence="1">
    <location>
        <begin position="6"/>
        <end position="29"/>
    </location>
</feature>
<dbReference type="InterPro" id="IPR000700">
    <property type="entry name" value="PAS-assoc_C"/>
</dbReference>
<dbReference type="SUPFAM" id="SSF55785">
    <property type="entry name" value="PYP-like sensor domain (PAS domain)"/>
    <property type="match status" value="1"/>
</dbReference>
<dbReference type="CDD" id="cd00130">
    <property type="entry name" value="PAS"/>
    <property type="match status" value="1"/>
</dbReference>
<evidence type="ECO:0000259" key="5">
    <source>
        <dbReference type="PROSITE" id="PS50887"/>
    </source>
</evidence>
<protein>
    <recommendedName>
        <fullName evidence="8">Diguanylate cyclase</fullName>
    </recommendedName>
</protein>
<feature type="transmembrane region" description="Helical" evidence="1">
    <location>
        <begin position="346"/>
        <end position="368"/>
    </location>
</feature>
<dbReference type="Gene3D" id="3.20.20.450">
    <property type="entry name" value="EAL domain"/>
    <property type="match status" value="1"/>
</dbReference>
<dbReference type="Pfam" id="PF13426">
    <property type="entry name" value="PAS_9"/>
    <property type="match status" value="1"/>
</dbReference>
<dbReference type="InterPro" id="IPR043128">
    <property type="entry name" value="Rev_trsase/Diguanyl_cyclase"/>
</dbReference>
<dbReference type="InterPro" id="IPR000160">
    <property type="entry name" value="GGDEF_dom"/>
</dbReference>
<keyword evidence="7" id="KW-1185">Reference proteome</keyword>
<feature type="domain" description="PAC" evidence="3">
    <location>
        <begin position="455"/>
        <end position="509"/>
    </location>
</feature>
<dbReference type="Pfam" id="PF00990">
    <property type="entry name" value="GGDEF"/>
    <property type="match status" value="1"/>
</dbReference>
<dbReference type="Gene3D" id="3.30.70.270">
    <property type="match status" value="1"/>
</dbReference>
<dbReference type="SUPFAM" id="SSF55073">
    <property type="entry name" value="Nucleotide cyclase"/>
    <property type="match status" value="1"/>
</dbReference>
<evidence type="ECO:0008006" key="8">
    <source>
        <dbReference type="Google" id="ProtNLM"/>
    </source>
</evidence>
<dbReference type="InterPro" id="IPR050706">
    <property type="entry name" value="Cyclic-di-GMP_PDE-like"/>
</dbReference>
<evidence type="ECO:0000313" key="7">
    <source>
        <dbReference type="Proteomes" id="UP000289758"/>
    </source>
</evidence>
<dbReference type="EMBL" id="PDKK01000002">
    <property type="protein sequence ID" value="RXK07356.1"/>
    <property type="molecule type" value="Genomic_DNA"/>
</dbReference>
<dbReference type="InterPro" id="IPR035919">
    <property type="entry name" value="EAL_sf"/>
</dbReference>
<organism evidence="6 7">
    <name type="scientific">Halarcobacter ebronensis</name>
    <dbReference type="NCBI Taxonomy" id="1462615"/>
    <lineage>
        <taxon>Bacteria</taxon>
        <taxon>Pseudomonadati</taxon>
        <taxon>Campylobacterota</taxon>
        <taxon>Epsilonproteobacteria</taxon>
        <taxon>Campylobacterales</taxon>
        <taxon>Arcobacteraceae</taxon>
        <taxon>Halarcobacter</taxon>
    </lineage>
</organism>
<dbReference type="PANTHER" id="PTHR33121:SF71">
    <property type="entry name" value="OXYGEN SENSOR PROTEIN DOSP"/>
    <property type="match status" value="1"/>
</dbReference>
<dbReference type="Pfam" id="PF08269">
    <property type="entry name" value="dCache_2"/>
    <property type="match status" value="1"/>
</dbReference>
<proteinExistence type="predicted"/>
<evidence type="ECO:0000256" key="1">
    <source>
        <dbReference type="SAM" id="Phobius"/>
    </source>
</evidence>
<feature type="domain" description="GGDEF" evidence="5">
    <location>
        <begin position="533"/>
        <end position="670"/>
    </location>
</feature>
<dbReference type="InterPro" id="IPR029787">
    <property type="entry name" value="Nucleotide_cyclase"/>
</dbReference>
<dbReference type="SUPFAM" id="SSF141868">
    <property type="entry name" value="EAL domain-like"/>
    <property type="match status" value="1"/>
</dbReference>